<dbReference type="GO" id="GO:0030632">
    <property type="term" value="P:D-alanine biosynthetic process"/>
    <property type="evidence" value="ECO:0007669"/>
    <property type="project" value="UniProtKB-UniRule"/>
</dbReference>
<dbReference type="NCBIfam" id="TIGR00492">
    <property type="entry name" value="alr"/>
    <property type="match status" value="1"/>
</dbReference>
<dbReference type="InterPro" id="IPR029066">
    <property type="entry name" value="PLP-binding_barrel"/>
</dbReference>
<dbReference type="InterPro" id="IPR011079">
    <property type="entry name" value="Ala_racemase_C"/>
</dbReference>
<dbReference type="AlphaFoldDB" id="A0A9D8PRS8"/>
<dbReference type="SUPFAM" id="SSF50621">
    <property type="entry name" value="Alanine racemase C-terminal domain-like"/>
    <property type="match status" value="1"/>
</dbReference>
<dbReference type="Pfam" id="PF00842">
    <property type="entry name" value="Ala_racemase_C"/>
    <property type="match status" value="1"/>
</dbReference>
<dbReference type="Pfam" id="PF01168">
    <property type="entry name" value="Ala_racemase_N"/>
    <property type="match status" value="1"/>
</dbReference>
<keyword evidence="3 5" id="KW-0663">Pyridoxal phosphate</keyword>
<dbReference type="FunFam" id="2.40.37.10:FF:000006">
    <property type="entry name" value="Alanine racemase"/>
    <property type="match status" value="1"/>
</dbReference>
<dbReference type="GO" id="GO:0030170">
    <property type="term" value="F:pyridoxal phosphate binding"/>
    <property type="evidence" value="ECO:0007669"/>
    <property type="project" value="UniProtKB-UniRule"/>
</dbReference>
<dbReference type="Proteomes" id="UP000809273">
    <property type="component" value="Unassembled WGS sequence"/>
</dbReference>
<evidence type="ECO:0000256" key="1">
    <source>
        <dbReference type="ARBA" id="ARBA00000316"/>
    </source>
</evidence>
<sequence length="379" mass="41270">MFNETVIRDTRAVVDLDRIRESVSGIRKLVGDGVEIMAVVKADGYGHGAVRVAKKALRSGAESLAVAYPEEGAELRDNGITAPVLVLGLTSPKIKGAMEKVVGCGLTQTVADTELPRALNAATPEGKRVPVHIKVDTGMGRIGIGIEDVIEYILFLKGLKKIEIEGIYTHFPSSDEADKGFTKRQIEAFLRLLKELKGMGIDIPKAHMANSGGILAHPKSHLTSVRAGIMLYGLYPSGEVERSIPLTPAMSFITRVRYLKKVPKGTTISYGRSFVTERETAVATLPVGYADGYLRILSNRRHVLVGGKQAPIIGRVCMDMTMVDVTDISGVEVGDEVVLFGRQGESEIHIDQMAEWLNTINYEVTCIVGKRVPRVYINE</sequence>
<dbReference type="HAMAP" id="MF_01201">
    <property type="entry name" value="Ala_racemase"/>
    <property type="match status" value="1"/>
</dbReference>
<evidence type="ECO:0000256" key="3">
    <source>
        <dbReference type="ARBA" id="ARBA00022898"/>
    </source>
</evidence>
<comment type="cofactor">
    <cofactor evidence="2 5 6">
        <name>pyridoxal 5'-phosphate</name>
        <dbReference type="ChEBI" id="CHEBI:597326"/>
    </cofactor>
</comment>
<evidence type="ECO:0000256" key="5">
    <source>
        <dbReference type="HAMAP-Rule" id="MF_01201"/>
    </source>
</evidence>
<comment type="pathway">
    <text evidence="5">Amino-acid biosynthesis; D-alanine biosynthesis; D-alanine from L-alanine: step 1/1.</text>
</comment>
<reference evidence="9" key="1">
    <citation type="journal article" date="2021" name="Environ. Microbiol.">
        <title>Genomic characterization of three novel Desulfobacterota classes expand the metabolic and phylogenetic diversity of the phylum.</title>
        <authorList>
            <person name="Murphy C.L."/>
            <person name="Biggerstaff J."/>
            <person name="Eichhorn A."/>
            <person name="Ewing E."/>
            <person name="Shahan R."/>
            <person name="Soriano D."/>
            <person name="Stewart S."/>
            <person name="VanMol K."/>
            <person name="Walker R."/>
            <person name="Walters P."/>
            <person name="Elshahed M.S."/>
            <person name="Youssef N.H."/>
        </authorList>
    </citation>
    <scope>NUCLEOTIDE SEQUENCE</scope>
    <source>
        <strain evidence="9">Zod_Metabat.24</strain>
    </source>
</reference>
<dbReference type="SUPFAM" id="SSF51419">
    <property type="entry name" value="PLP-binding barrel"/>
    <property type="match status" value="1"/>
</dbReference>
<dbReference type="PRINTS" id="PR00992">
    <property type="entry name" value="ALARACEMASE"/>
</dbReference>
<protein>
    <recommendedName>
        <fullName evidence="5">Alanine racemase</fullName>
        <ecNumber evidence="5">5.1.1.1</ecNumber>
    </recommendedName>
</protein>
<comment type="caution">
    <text evidence="9">The sequence shown here is derived from an EMBL/GenBank/DDBJ whole genome shotgun (WGS) entry which is preliminary data.</text>
</comment>
<evidence type="ECO:0000256" key="4">
    <source>
        <dbReference type="ARBA" id="ARBA00023235"/>
    </source>
</evidence>
<evidence type="ECO:0000313" key="10">
    <source>
        <dbReference type="Proteomes" id="UP000809273"/>
    </source>
</evidence>
<reference evidence="9" key="2">
    <citation type="submission" date="2021-01" db="EMBL/GenBank/DDBJ databases">
        <authorList>
            <person name="Hahn C.R."/>
            <person name="Youssef N.H."/>
            <person name="Elshahed M."/>
        </authorList>
    </citation>
    <scope>NUCLEOTIDE SEQUENCE</scope>
    <source>
        <strain evidence="9">Zod_Metabat.24</strain>
    </source>
</reference>
<evidence type="ECO:0000256" key="2">
    <source>
        <dbReference type="ARBA" id="ARBA00001933"/>
    </source>
</evidence>
<feature type="active site" description="Proton acceptor; specific for D-alanine" evidence="5">
    <location>
        <position position="41"/>
    </location>
</feature>
<dbReference type="InterPro" id="IPR000821">
    <property type="entry name" value="Ala_racemase"/>
</dbReference>
<dbReference type="PANTHER" id="PTHR30511">
    <property type="entry name" value="ALANINE RACEMASE"/>
    <property type="match status" value="1"/>
</dbReference>
<organism evidence="9 10">
    <name type="scientific">Candidatus Zymogenus saltonus</name>
    <dbReference type="NCBI Taxonomy" id="2844893"/>
    <lineage>
        <taxon>Bacteria</taxon>
        <taxon>Deltaproteobacteria</taxon>
        <taxon>Candidatus Zymogenia</taxon>
        <taxon>Candidatus Zymogeniales</taxon>
        <taxon>Candidatus Zymogenaceae</taxon>
        <taxon>Candidatus Zymogenus</taxon>
    </lineage>
</organism>
<feature type="binding site" evidence="5 7">
    <location>
        <position position="318"/>
    </location>
    <ligand>
        <name>substrate</name>
    </ligand>
</feature>
<dbReference type="FunFam" id="3.20.20.10:FF:000002">
    <property type="entry name" value="Alanine racemase"/>
    <property type="match status" value="1"/>
</dbReference>
<proteinExistence type="inferred from homology"/>
<evidence type="ECO:0000313" key="9">
    <source>
        <dbReference type="EMBL" id="MBN1574385.1"/>
    </source>
</evidence>
<dbReference type="InterPro" id="IPR020622">
    <property type="entry name" value="Ala_racemase_pyridoxalP-BS"/>
</dbReference>
<dbReference type="PANTHER" id="PTHR30511:SF0">
    <property type="entry name" value="ALANINE RACEMASE, CATABOLIC-RELATED"/>
    <property type="match status" value="1"/>
</dbReference>
<feature type="active site" description="Proton acceptor; specific for L-alanine" evidence="5">
    <location>
        <position position="270"/>
    </location>
</feature>
<feature type="binding site" evidence="5 7">
    <location>
        <position position="141"/>
    </location>
    <ligand>
        <name>substrate</name>
    </ligand>
</feature>
<keyword evidence="4 5" id="KW-0413">Isomerase</keyword>
<dbReference type="SMART" id="SM01005">
    <property type="entry name" value="Ala_racemase_C"/>
    <property type="match status" value="1"/>
</dbReference>
<comment type="similarity">
    <text evidence="5">Belongs to the alanine racemase family.</text>
</comment>
<gene>
    <name evidence="9" type="primary">alr</name>
    <name evidence="9" type="ORF">JW984_14390</name>
</gene>
<comment type="function">
    <text evidence="5">Catalyzes the interconversion of L-alanine and D-alanine. May also act on other amino acids.</text>
</comment>
<name>A0A9D8PRS8_9DELT</name>
<evidence type="ECO:0000256" key="6">
    <source>
        <dbReference type="PIRSR" id="PIRSR600821-50"/>
    </source>
</evidence>
<dbReference type="Gene3D" id="3.20.20.10">
    <property type="entry name" value="Alanine racemase"/>
    <property type="match status" value="1"/>
</dbReference>
<dbReference type="EMBL" id="JAFGIX010000076">
    <property type="protein sequence ID" value="MBN1574385.1"/>
    <property type="molecule type" value="Genomic_DNA"/>
</dbReference>
<feature type="domain" description="Alanine racemase C-terminal" evidence="8">
    <location>
        <begin position="249"/>
        <end position="377"/>
    </location>
</feature>
<dbReference type="GO" id="GO:0009252">
    <property type="term" value="P:peptidoglycan biosynthetic process"/>
    <property type="evidence" value="ECO:0007669"/>
    <property type="project" value="TreeGrafter"/>
</dbReference>
<dbReference type="Gene3D" id="2.40.37.10">
    <property type="entry name" value="Lyase, Ornithine Decarboxylase, Chain A, domain 1"/>
    <property type="match status" value="1"/>
</dbReference>
<dbReference type="GO" id="GO:0008784">
    <property type="term" value="F:alanine racemase activity"/>
    <property type="evidence" value="ECO:0007669"/>
    <property type="project" value="UniProtKB-UniRule"/>
</dbReference>
<dbReference type="CDD" id="cd00430">
    <property type="entry name" value="PLPDE_III_AR"/>
    <property type="match status" value="1"/>
</dbReference>
<dbReference type="EC" id="5.1.1.1" evidence="5"/>
<dbReference type="InterPro" id="IPR001608">
    <property type="entry name" value="Ala_racemase_N"/>
</dbReference>
<comment type="catalytic activity">
    <reaction evidence="1 5">
        <text>L-alanine = D-alanine</text>
        <dbReference type="Rhea" id="RHEA:20249"/>
        <dbReference type="ChEBI" id="CHEBI:57416"/>
        <dbReference type="ChEBI" id="CHEBI:57972"/>
        <dbReference type="EC" id="5.1.1.1"/>
    </reaction>
</comment>
<dbReference type="PROSITE" id="PS00395">
    <property type="entry name" value="ALANINE_RACEMASE"/>
    <property type="match status" value="1"/>
</dbReference>
<evidence type="ECO:0000259" key="8">
    <source>
        <dbReference type="SMART" id="SM01005"/>
    </source>
</evidence>
<evidence type="ECO:0000256" key="7">
    <source>
        <dbReference type="PIRSR" id="PIRSR600821-52"/>
    </source>
</evidence>
<feature type="modified residue" description="N6-(pyridoxal phosphate)lysine" evidence="5 6">
    <location>
        <position position="41"/>
    </location>
</feature>
<accession>A0A9D8PRS8</accession>
<dbReference type="InterPro" id="IPR009006">
    <property type="entry name" value="Ala_racemase/Decarboxylase_C"/>
</dbReference>
<dbReference type="GO" id="GO:0005829">
    <property type="term" value="C:cytosol"/>
    <property type="evidence" value="ECO:0007669"/>
    <property type="project" value="TreeGrafter"/>
</dbReference>